<evidence type="ECO:0000313" key="13">
    <source>
        <dbReference type="Proteomes" id="UP000190449"/>
    </source>
</evidence>
<dbReference type="InterPro" id="IPR015424">
    <property type="entry name" value="PyrdxlP-dep_Trfase"/>
</dbReference>
<dbReference type="PIRSF" id="PIRSF000412">
    <property type="entry name" value="SHMT"/>
    <property type="match status" value="1"/>
</dbReference>
<dbReference type="PANTHER" id="PTHR11680">
    <property type="entry name" value="SERINE HYDROXYMETHYLTRANSFERASE"/>
    <property type="match status" value="1"/>
</dbReference>
<comment type="pathway">
    <text evidence="9">One-carbon metabolism; tetrahydrofolate interconversion.</text>
</comment>
<comment type="subcellular location">
    <subcellularLocation>
        <location evidence="2 9">Cytoplasm</location>
    </subcellularLocation>
</comment>
<feature type="domain" description="Serine hydroxymethyltransferase-like" evidence="11">
    <location>
        <begin position="4"/>
        <end position="394"/>
    </location>
</feature>
<evidence type="ECO:0000259" key="11">
    <source>
        <dbReference type="Pfam" id="PF00464"/>
    </source>
</evidence>
<evidence type="ECO:0000256" key="2">
    <source>
        <dbReference type="ARBA" id="ARBA00004496"/>
    </source>
</evidence>
<evidence type="ECO:0000256" key="3">
    <source>
        <dbReference type="ARBA" id="ARBA00006376"/>
    </source>
</evidence>
<comment type="subunit">
    <text evidence="4 9">Homodimer.</text>
</comment>
<dbReference type="EC" id="2.1.2.1" evidence="9"/>
<dbReference type="Gene3D" id="3.40.640.10">
    <property type="entry name" value="Type I PLP-dependent aspartate aminotransferase-like (Major domain)"/>
    <property type="match status" value="1"/>
</dbReference>
<evidence type="ECO:0000256" key="7">
    <source>
        <dbReference type="ARBA" id="ARBA00022679"/>
    </source>
</evidence>
<comment type="similarity">
    <text evidence="3 9">Belongs to the SHMT family.</text>
</comment>
<accession>A0A1T4N3N2</accession>
<dbReference type="GO" id="GO:0008168">
    <property type="term" value="F:methyltransferase activity"/>
    <property type="evidence" value="ECO:0007669"/>
    <property type="project" value="UniProtKB-KW"/>
</dbReference>
<evidence type="ECO:0000313" key="12">
    <source>
        <dbReference type="EMBL" id="SJZ73853.1"/>
    </source>
</evidence>
<proteinExistence type="inferred from homology"/>
<dbReference type="GO" id="GO:0035999">
    <property type="term" value="P:tetrahydrofolate interconversion"/>
    <property type="evidence" value="ECO:0007669"/>
    <property type="project" value="UniProtKB-UniRule"/>
</dbReference>
<dbReference type="GO" id="GO:0019264">
    <property type="term" value="P:glycine biosynthetic process from serine"/>
    <property type="evidence" value="ECO:0007669"/>
    <property type="project" value="UniProtKB-UniRule"/>
</dbReference>
<dbReference type="InterPro" id="IPR039429">
    <property type="entry name" value="SHMT-like_dom"/>
</dbReference>
<evidence type="ECO:0000256" key="4">
    <source>
        <dbReference type="ARBA" id="ARBA00011738"/>
    </source>
</evidence>
<dbReference type="GO" id="GO:0005829">
    <property type="term" value="C:cytosol"/>
    <property type="evidence" value="ECO:0007669"/>
    <property type="project" value="TreeGrafter"/>
</dbReference>
<dbReference type="STRING" id="28122.SAMN02745108_01466"/>
<keyword evidence="8 9" id="KW-0663">Pyridoxal phosphate</keyword>
<comment type="caution">
    <text evidence="9">Lacks conserved residue(s) required for the propagation of feature annotation.</text>
</comment>
<dbReference type="NCBIfam" id="NF000586">
    <property type="entry name" value="PRK00011.1"/>
    <property type="match status" value="1"/>
</dbReference>
<dbReference type="InterPro" id="IPR015422">
    <property type="entry name" value="PyrdxlP-dep_Trfase_small"/>
</dbReference>
<dbReference type="PANTHER" id="PTHR11680:SF35">
    <property type="entry name" value="SERINE HYDROXYMETHYLTRANSFERASE 1"/>
    <property type="match status" value="1"/>
</dbReference>
<name>A0A1T4N3N2_9BACT</name>
<feature type="binding site" evidence="9">
    <location>
        <position position="117"/>
    </location>
    <ligand>
        <name>(6S)-5,6,7,8-tetrahydrofolate</name>
        <dbReference type="ChEBI" id="CHEBI:57453"/>
    </ligand>
</feature>
<dbReference type="InterPro" id="IPR049943">
    <property type="entry name" value="Ser_HO-MeTrfase-like"/>
</dbReference>
<dbReference type="HAMAP" id="MF_00051">
    <property type="entry name" value="SHMT"/>
    <property type="match status" value="1"/>
</dbReference>
<dbReference type="GO" id="GO:0004372">
    <property type="term" value="F:glycine hydroxymethyltransferase activity"/>
    <property type="evidence" value="ECO:0007669"/>
    <property type="project" value="UniProtKB-UniRule"/>
</dbReference>
<dbReference type="InterPro" id="IPR019798">
    <property type="entry name" value="Ser_HO-MeTrfase_PLP_BS"/>
</dbReference>
<feature type="modified residue" description="N6-(pyridoxal phosphate)lysine" evidence="9 10">
    <location>
        <position position="226"/>
    </location>
</feature>
<evidence type="ECO:0000256" key="8">
    <source>
        <dbReference type="ARBA" id="ARBA00022898"/>
    </source>
</evidence>
<evidence type="ECO:0000256" key="5">
    <source>
        <dbReference type="ARBA" id="ARBA00022490"/>
    </source>
</evidence>
<keyword evidence="6 9" id="KW-0554">One-carbon metabolism</keyword>
<keyword evidence="9" id="KW-0028">Amino-acid biosynthesis</keyword>
<gene>
    <name evidence="9" type="primary">glyA</name>
    <name evidence="12" type="ORF">SAMN02745108_01466</name>
</gene>
<dbReference type="GO" id="GO:0030170">
    <property type="term" value="F:pyridoxal phosphate binding"/>
    <property type="evidence" value="ECO:0007669"/>
    <property type="project" value="UniProtKB-UniRule"/>
</dbReference>
<feature type="site" description="Plays an important role in substrate specificity" evidence="9">
    <location>
        <position position="225"/>
    </location>
</feature>
<comment type="pathway">
    <text evidence="9">Amino-acid biosynthesis; glycine biosynthesis; glycine from L-serine: step 1/1.</text>
</comment>
<dbReference type="SUPFAM" id="SSF53383">
    <property type="entry name" value="PLP-dependent transferases"/>
    <property type="match status" value="1"/>
</dbReference>
<feature type="binding site" evidence="9">
    <location>
        <begin position="121"/>
        <end position="123"/>
    </location>
    <ligand>
        <name>(6S)-5,6,7,8-tetrahydrofolate</name>
        <dbReference type="ChEBI" id="CHEBI:57453"/>
    </ligand>
</feature>
<dbReference type="UniPathway" id="UPA00288">
    <property type="reaction ID" value="UER01023"/>
</dbReference>
<protein>
    <recommendedName>
        <fullName evidence="9">Serine hydroxymethyltransferase</fullName>
        <shortName evidence="9">SHMT</shortName>
        <shortName evidence="9">Serine methylase</shortName>
        <ecNumber evidence="9">2.1.2.1</ecNumber>
    </recommendedName>
</protein>
<comment type="catalytic activity">
    <reaction evidence="9">
        <text>(6R)-5,10-methylene-5,6,7,8-tetrahydrofolate + glycine + H2O = (6S)-5,6,7,8-tetrahydrofolate + L-serine</text>
        <dbReference type="Rhea" id="RHEA:15481"/>
        <dbReference type="ChEBI" id="CHEBI:15377"/>
        <dbReference type="ChEBI" id="CHEBI:15636"/>
        <dbReference type="ChEBI" id="CHEBI:33384"/>
        <dbReference type="ChEBI" id="CHEBI:57305"/>
        <dbReference type="ChEBI" id="CHEBI:57453"/>
        <dbReference type="EC" id="2.1.2.1"/>
    </reaction>
</comment>
<sequence>MMTLKQEDPAIYDLIQEEADRQEYGIELIASENYTSKAVMEAMGSVLTNKYSEGYIGKRYYGGNQVIDKIEAIAIERCKQLFGCDHVNVQPLSGSPANAAVYFAVLKPGDKVLGLKLDHGGHLSHGHPVNFSGMLYNFVQYEVDKETGRIDMDKVREIALREKPKMILAGFSAYSRNLDWKRFKEIADEVGALTMADISHIAGLIAGKAIESPVPYFDIVTTTTHKTLRGPRSAIIMCKDKMIQKMVKGELKEVSLAKEIDKGVFPGMQGGPHDHITAGKAVAFGEALKPEFQTYAKNIIKNMQAMADELMKLGYKIISDGTDNHLVVIDMTSKNVSGKEAEVALEKVGISTSRSTIPFDPRKPMDPSGLRVGTAAITTRGFDENDSRKVADIMDRTIQNKDNDEALKAIREEIVDLCKAHPLYK</sequence>
<dbReference type="AlphaFoldDB" id="A0A1T4N3N2"/>
<evidence type="ECO:0000256" key="1">
    <source>
        <dbReference type="ARBA" id="ARBA00001933"/>
    </source>
</evidence>
<dbReference type="InterPro" id="IPR015421">
    <property type="entry name" value="PyrdxlP-dep_Trfase_major"/>
</dbReference>
<evidence type="ECO:0000256" key="6">
    <source>
        <dbReference type="ARBA" id="ARBA00022563"/>
    </source>
</evidence>
<dbReference type="RefSeq" id="WP_078776412.1">
    <property type="nucleotide sequence ID" value="NZ_FUWU01000022.1"/>
</dbReference>
<dbReference type="Pfam" id="PF00464">
    <property type="entry name" value="SHMT"/>
    <property type="match status" value="1"/>
</dbReference>
<dbReference type="UniPathway" id="UPA00193"/>
<evidence type="ECO:0000256" key="10">
    <source>
        <dbReference type="PIRSR" id="PIRSR000412-50"/>
    </source>
</evidence>
<comment type="function">
    <text evidence="9">Catalyzes the reversible interconversion of serine and glycine with tetrahydrofolate (THF) serving as the one-carbon carrier. This reaction serves as the major source of one-carbon groups required for the biosynthesis of purines, thymidylate, methionine, and other important biomolecules. Also exhibits THF-independent aldolase activity toward beta-hydroxyamino acids, producing glycine and aldehydes, via a retro-aldol mechanism.</text>
</comment>
<dbReference type="Gene3D" id="3.90.1150.10">
    <property type="entry name" value="Aspartate Aminotransferase, domain 1"/>
    <property type="match status" value="1"/>
</dbReference>
<dbReference type="PROSITE" id="PS00096">
    <property type="entry name" value="SHMT"/>
    <property type="match status" value="1"/>
</dbReference>
<organism evidence="12 13">
    <name type="scientific">Fibrobacter intestinalis</name>
    <dbReference type="NCBI Taxonomy" id="28122"/>
    <lineage>
        <taxon>Bacteria</taxon>
        <taxon>Pseudomonadati</taxon>
        <taxon>Fibrobacterota</taxon>
        <taxon>Fibrobacteria</taxon>
        <taxon>Fibrobacterales</taxon>
        <taxon>Fibrobacteraceae</taxon>
        <taxon>Fibrobacter</taxon>
    </lineage>
</organism>
<comment type="cofactor">
    <cofactor evidence="1 9 10">
        <name>pyridoxal 5'-phosphate</name>
        <dbReference type="ChEBI" id="CHEBI:597326"/>
    </cofactor>
</comment>
<keyword evidence="12" id="KW-0489">Methyltransferase</keyword>
<dbReference type="InterPro" id="IPR001085">
    <property type="entry name" value="Ser_HO-MeTrfase"/>
</dbReference>
<keyword evidence="7 9" id="KW-0808">Transferase</keyword>
<dbReference type="FunFam" id="3.40.640.10:FF:000001">
    <property type="entry name" value="Serine hydroxymethyltransferase"/>
    <property type="match status" value="1"/>
</dbReference>
<dbReference type="EMBL" id="FUWU01000022">
    <property type="protein sequence ID" value="SJZ73853.1"/>
    <property type="molecule type" value="Genomic_DNA"/>
</dbReference>
<dbReference type="GO" id="GO:0032259">
    <property type="term" value="P:methylation"/>
    <property type="evidence" value="ECO:0007669"/>
    <property type="project" value="UniProtKB-KW"/>
</dbReference>
<keyword evidence="5 9" id="KW-0963">Cytoplasm</keyword>
<reference evidence="12 13" key="1">
    <citation type="submission" date="2017-02" db="EMBL/GenBank/DDBJ databases">
        <authorList>
            <person name="Peterson S.W."/>
        </authorList>
    </citation>
    <scope>NUCLEOTIDE SEQUENCE [LARGE SCALE GENOMIC DNA]</scope>
    <source>
        <strain evidence="12 13">ATCC 43854</strain>
    </source>
</reference>
<dbReference type="Proteomes" id="UP000190449">
    <property type="component" value="Unassembled WGS sequence"/>
</dbReference>
<evidence type="ECO:0000256" key="9">
    <source>
        <dbReference type="HAMAP-Rule" id="MF_00051"/>
    </source>
</evidence>
<dbReference type="CDD" id="cd00378">
    <property type="entry name" value="SHMT"/>
    <property type="match status" value="1"/>
</dbReference>